<dbReference type="InterPro" id="IPR036938">
    <property type="entry name" value="PAP2/HPO_sf"/>
</dbReference>
<evidence type="ECO:0000259" key="2">
    <source>
        <dbReference type="SMART" id="SM00014"/>
    </source>
</evidence>
<comment type="caution">
    <text evidence="3">The sequence shown here is derived from an EMBL/GenBank/DDBJ whole genome shotgun (WGS) entry which is preliminary data.</text>
</comment>
<dbReference type="SMART" id="SM00014">
    <property type="entry name" value="acidPPc"/>
    <property type="match status" value="1"/>
</dbReference>
<sequence length="183" mass="19772">MPGIQRYLAGATVACSLLGSADAARGQDTSIAGDIITGVLPVTAFAIAFFRNDKEGERQWLRNVAVNQLLTTAARVGFNETSLGKRPHGNPYGFPSGHVAFAASGAAFLQERYGWRYGVPAWLLTGYVAANRVQNEHHHWRDVIASGVLAYGVGKLFVTPELATHLAPVIGPDFLGMRFERSF</sequence>
<feature type="chain" id="PRO_5027883676" evidence="1">
    <location>
        <begin position="24"/>
        <end position="183"/>
    </location>
</feature>
<feature type="domain" description="Phosphatidic acid phosphatase type 2/haloperoxidase" evidence="2">
    <location>
        <begin position="39"/>
        <end position="158"/>
    </location>
</feature>
<accession>A0A6V8MN63</accession>
<dbReference type="RefSeq" id="WP_183356259.1">
    <property type="nucleotide sequence ID" value="NZ_BLXX01000014.1"/>
</dbReference>
<protein>
    <submittedName>
        <fullName evidence="3">PAP2 family phosphoesterase</fullName>
    </submittedName>
</protein>
<dbReference type="Gene3D" id="1.20.144.10">
    <property type="entry name" value="Phosphatidic acid phosphatase type 2/haloperoxidase"/>
    <property type="match status" value="1"/>
</dbReference>
<evidence type="ECO:0000256" key="1">
    <source>
        <dbReference type="SAM" id="SignalP"/>
    </source>
</evidence>
<dbReference type="Pfam" id="PF01569">
    <property type="entry name" value="PAP2"/>
    <property type="match status" value="1"/>
</dbReference>
<gene>
    <name evidence="3" type="ORF">GMST_37930</name>
</gene>
<name>A0A6V8MN63_9BACT</name>
<dbReference type="Proteomes" id="UP000556026">
    <property type="component" value="Unassembled WGS sequence"/>
</dbReference>
<proteinExistence type="predicted"/>
<dbReference type="AlphaFoldDB" id="A0A6V8MN63"/>
<dbReference type="EMBL" id="BLXX01000014">
    <property type="protein sequence ID" value="GFO61468.1"/>
    <property type="molecule type" value="Genomic_DNA"/>
</dbReference>
<organism evidence="3 4">
    <name type="scientific">Geomonas silvestris</name>
    <dbReference type="NCBI Taxonomy" id="2740184"/>
    <lineage>
        <taxon>Bacteria</taxon>
        <taxon>Pseudomonadati</taxon>
        <taxon>Thermodesulfobacteriota</taxon>
        <taxon>Desulfuromonadia</taxon>
        <taxon>Geobacterales</taxon>
        <taxon>Geobacteraceae</taxon>
        <taxon>Geomonas</taxon>
    </lineage>
</organism>
<dbReference type="InterPro" id="IPR000326">
    <property type="entry name" value="PAP2/HPO"/>
</dbReference>
<feature type="signal peptide" evidence="1">
    <location>
        <begin position="1"/>
        <end position="23"/>
    </location>
</feature>
<evidence type="ECO:0000313" key="4">
    <source>
        <dbReference type="Proteomes" id="UP000556026"/>
    </source>
</evidence>
<dbReference type="SUPFAM" id="SSF48317">
    <property type="entry name" value="Acid phosphatase/Vanadium-dependent haloperoxidase"/>
    <property type="match status" value="1"/>
</dbReference>
<evidence type="ECO:0000313" key="3">
    <source>
        <dbReference type="EMBL" id="GFO61468.1"/>
    </source>
</evidence>
<keyword evidence="4" id="KW-1185">Reference proteome</keyword>
<keyword evidence="1" id="KW-0732">Signal</keyword>
<reference evidence="4" key="1">
    <citation type="submission" date="2020-06" db="EMBL/GenBank/DDBJ databases">
        <title>Draft genomic sequence of Geomonas sp. Red330.</title>
        <authorList>
            <person name="Itoh H."/>
            <person name="Zhenxing X."/>
            <person name="Ushijima N."/>
            <person name="Masuda Y."/>
            <person name="Shiratori Y."/>
            <person name="Senoo K."/>
        </authorList>
    </citation>
    <scope>NUCLEOTIDE SEQUENCE [LARGE SCALE GENOMIC DNA]</scope>
    <source>
        <strain evidence="4">Red330</strain>
    </source>
</reference>